<evidence type="ECO:0000313" key="3">
    <source>
        <dbReference type="Proteomes" id="UP000286773"/>
    </source>
</evidence>
<dbReference type="Pfam" id="PF03613">
    <property type="entry name" value="EIID-AGA"/>
    <property type="match status" value="1"/>
</dbReference>
<feature type="transmembrane region" description="Helical" evidence="1">
    <location>
        <begin position="262"/>
        <end position="281"/>
    </location>
</feature>
<reference evidence="2 3" key="1">
    <citation type="submission" date="2017-05" db="EMBL/GenBank/DDBJ databases">
        <title>Vagococcus spp. assemblies.</title>
        <authorList>
            <person name="Gulvik C.A."/>
        </authorList>
    </citation>
    <scope>NUCLEOTIDE SEQUENCE [LARGE SCALE GENOMIC DNA]</scope>
    <source>
        <strain evidence="2 3">LMG 24798</strain>
    </source>
</reference>
<keyword evidence="1" id="KW-0812">Transmembrane</keyword>
<evidence type="ECO:0000313" key="2">
    <source>
        <dbReference type="EMBL" id="RSU14641.1"/>
    </source>
</evidence>
<dbReference type="GO" id="GO:0009401">
    <property type="term" value="P:phosphoenolpyruvate-dependent sugar phosphotransferase system"/>
    <property type="evidence" value="ECO:0007669"/>
    <property type="project" value="InterPro"/>
</dbReference>
<keyword evidence="1" id="KW-1133">Transmembrane helix</keyword>
<feature type="transmembrane region" description="Helical" evidence="1">
    <location>
        <begin position="188"/>
        <end position="214"/>
    </location>
</feature>
<dbReference type="GO" id="GO:0005886">
    <property type="term" value="C:plasma membrane"/>
    <property type="evidence" value="ECO:0007669"/>
    <property type="project" value="TreeGrafter"/>
</dbReference>
<keyword evidence="3" id="KW-1185">Reference proteome</keyword>
<evidence type="ECO:0000256" key="1">
    <source>
        <dbReference type="SAM" id="Phobius"/>
    </source>
</evidence>
<comment type="caution">
    <text evidence="2">The sequence shown here is derived from an EMBL/GenBank/DDBJ whole genome shotgun (WGS) entry which is preliminary data.</text>
</comment>
<feature type="transmembrane region" description="Helical" evidence="1">
    <location>
        <begin position="147"/>
        <end position="168"/>
    </location>
</feature>
<feature type="transmembrane region" description="Helical" evidence="1">
    <location>
        <begin position="234"/>
        <end position="255"/>
    </location>
</feature>
<dbReference type="InterPro" id="IPR050303">
    <property type="entry name" value="GatZ_KbaZ_carbometab"/>
</dbReference>
<organism evidence="2 3">
    <name type="scientific">Vagococcus acidifermentans</name>
    <dbReference type="NCBI Taxonomy" id="564710"/>
    <lineage>
        <taxon>Bacteria</taxon>
        <taxon>Bacillati</taxon>
        <taxon>Bacillota</taxon>
        <taxon>Bacilli</taxon>
        <taxon>Lactobacillales</taxon>
        <taxon>Enterococcaceae</taxon>
        <taxon>Vagococcus</taxon>
    </lineage>
</organism>
<dbReference type="Proteomes" id="UP000286773">
    <property type="component" value="Unassembled WGS sequence"/>
</dbReference>
<dbReference type="PANTHER" id="PTHR32502">
    <property type="entry name" value="N-ACETYLGALACTOSAMINE PERMEASE II COMPONENT-RELATED"/>
    <property type="match status" value="1"/>
</dbReference>
<proteinExistence type="predicted"/>
<gene>
    <name evidence="2" type="ORF">CBF27_01255</name>
</gene>
<dbReference type="EMBL" id="NGKC01000001">
    <property type="protein sequence ID" value="RSU14641.1"/>
    <property type="molecule type" value="Genomic_DNA"/>
</dbReference>
<name>A0A430B338_9ENTE</name>
<protein>
    <submittedName>
        <fullName evidence="2">PTS N-acetylglucosamine transporter subunit IIABC</fullName>
    </submittedName>
</protein>
<dbReference type="PROSITE" id="PS51108">
    <property type="entry name" value="PTS_EIID"/>
    <property type="match status" value="1"/>
</dbReference>
<dbReference type="PANTHER" id="PTHR32502:SF26">
    <property type="entry name" value="PHOSPHOTRANSFERASE SYSTEM SUGAR-SPECIFIC EIID COMPONENT"/>
    <property type="match status" value="1"/>
</dbReference>
<keyword evidence="1" id="KW-0472">Membrane</keyword>
<dbReference type="InterPro" id="IPR004704">
    <property type="entry name" value="PTS_IID_man"/>
</dbReference>
<accession>A0A430B338</accession>
<dbReference type="AlphaFoldDB" id="A0A430B338"/>
<dbReference type="OrthoDB" id="9795582at2"/>
<sequence length="285" mass="30971">MTEQINEQNTEKKLTKREVAKAFWRWTFFSHANYNYERLQATGVVHALTPVLKKLYGKDPDEMKAALERHMQFFNTEPSFGGPILSMTIAMEEQRANGAEIDDGTINGLKTGLMGPLAGIGDTLWQGTLIPILLSFTLSFGAQGNIIMGPVAFFVLHLGIMTTLAYFLWMKGYETGKEGIQKMLSGSLLPYVMTFSQTLGAIVIGSLAASFVKVGTAASIKLSSDKVLSIQTDVLDTLLLGLLPLGVTMLTYALLKKKMKPTTVLLILILGGGVLAALGLITNAY</sequence>
<dbReference type="RefSeq" id="WP_126811587.1">
    <property type="nucleotide sequence ID" value="NZ_NGKC01000001.1"/>
</dbReference>